<dbReference type="SMR" id="A0A0K2ZKW1"/>
<feature type="chain" id="PRO_5005492535" evidence="2">
    <location>
        <begin position="26"/>
        <end position="279"/>
    </location>
</feature>
<dbReference type="InterPro" id="IPR038765">
    <property type="entry name" value="Papain-like_cys_pep_sf"/>
</dbReference>
<dbReference type="EMBL" id="CXOK01000011">
    <property type="protein sequence ID" value="CTP84015.1"/>
    <property type="molecule type" value="Genomic_DNA"/>
</dbReference>
<comment type="similarity">
    <text evidence="1">Belongs to the peptidase C1 family.</text>
</comment>
<feature type="domain" description="Peptidase C1A papain C-terminal" evidence="3">
    <location>
        <begin position="57"/>
        <end position="273"/>
    </location>
</feature>
<sequence>MKNTRLAWSGLLCLAGLSCAGLAMADNVRHGMGAMLPKLRQPVTMPEVSAANIASAPPSSVDLSPWAVEIGDQGVVNSCVAWTVAHDLAGWYANFNGESVNLFAPMYLYSQINGGVDKGSNPMDAFRLSVEQGIDTEEDYFQGNYDWNDLPTDDERANAASFKPQLFKDYTVLFSNINGNGGSALSNALKVALANYQPVAITLPVRPGFKNMSPSNPVDRDSSGTIRGYHEVLAVGYSADGLLIQNHWGTEWGNEGYGILAWSMVEHDVNQAIVATVND</sequence>
<dbReference type="PANTHER" id="PTHR12411">
    <property type="entry name" value="CYSTEINE PROTEASE FAMILY C1-RELATED"/>
    <property type="match status" value="1"/>
</dbReference>
<dbReference type="InterPro" id="IPR000668">
    <property type="entry name" value="Peptidase_C1A_C"/>
</dbReference>
<dbReference type="SMART" id="SM00645">
    <property type="entry name" value="Pept_C1"/>
    <property type="match status" value="1"/>
</dbReference>
<dbReference type="AlphaFoldDB" id="A0A0K2ZKW1"/>
<dbReference type="Pfam" id="PF00112">
    <property type="entry name" value="Peptidase_C1"/>
    <property type="match status" value="1"/>
</dbReference>
<dbReference type="PROSITE" id="PS00639">
    <property type="entry name" value="THIOL_PROTEASE_HIS"/>
    <property type="match status" value="1"/>
</dbReference>
<feature type="signal peptide" evidence="2">
    <location>
        <begin position="1"/>
        <end position="25"/>
    </location>
</feature>
<evidence type="ECO:0000259" key="3">
    <source>
        <dbReference type="SMART" id="SM00645"/>
    </source>
</evidence>
<dbReference type="RefSeq" id="WP_053839858.1">
    <property type="nucleotide sequence ID" value="NZ_CP076250.1"/>
</dbReference>
<gene>
    <name evidence="4" type="ORF">XTPLMG728_0399</name>
</gene>
<dbReference type="Proteomes" id="UP000041247">
    <property type="component" value="Unassembled WGS sequence"/>
</dbReference>
<dbReference type="PROSITE" id="PS51257">
    <property type="entry name" value="PROKAR_LIPOPROTEIN"/>
    <property type="match status" value="1"/>
</dbReference>
<reference evidence="4 5" key="1">
    <citation type="submission" date="2015-07" db="EMBL/GenBank/DDBJ databases">
        <authorList>
            <person name="Noorani M."/>
        </authorList>
    </citation>
    <scope>NUCLEOTIDE SEQUENCE [LARGE SCALE GENOMIC DNA]</scope>
    <source>
        <strain evidence="4">LMG728</strain>
    </source>
</reference>
<dbReference type="GO" id="GO:0008234">
    <property type="term" value="F:cysteine-type peptidase activity"/>
    <property type="evidence" value="ECO:0007669"/>
    <property type="project" value="InterPro"/>
</dbReference>
<evidence type="ECO:0000313" key="4">
    <source>
        <dbReference type="EMBL" id="CTP84015.1"/>
    </source>
</evidence>
<name>A0A0K2ZKW1_9XANT</name>
<organism evidence="4 5">
    <name type="scientific">Xanthomonas graminis pv. poae</name>
    <dbReference type="NCBI Taxonomy" id="227946"/>
    <lineage>
        <taxon>Bacteria</taxon>
        <taxon>Pseudomonadati</taxon>
        <taxon>Pseudomonadota</taxon>
        <taxon>Gammaproteobacteria</taxon>
        <taxon>Lysobacterales</taxon>
        <taxon>Lysobacteraceae</taxon>
        <taxon>Xanthomonas</taxon>
        <taxon>Xanthomonas translucens group</taxon>
        <taxon>Xanthomonas graminis</taxon>
    </lineage>
</organism>
<keyword evidence="4" id="KW-0378">Hydrolase</keyword>
<dbReference type="SUPFAM" id="SSF54001">
    <property type="entry name" value="Cysteine proteinases"/>
    <property type="match status" value="1"/>
</dbReference>
<accession>A0A0K2ZKW1</accession>
<dbReference type="GO" id="GO:0006508">
    <property type="term" value="P:proteolysis"/>
    <property type="evidence" value="ECO:0007669"/>
    <property type="project" value="UniProtKB-KW"/>
</dbReference>
<evidence type="ECO:0000256" key="1">
    <source>
        <dbReference type="ARBA" id="ARBA00008455"/>
    </source>
</evidence>
<dbReference type="InterPro" id="IPR013128">
    <property type="entry name" value="Peptidase_C1A"/>
</dbReference>
<dbReference type="CDD" id="cd02619">
    <property type="entry name" value="Peptidase_C1"/>
    <property type="match status" value="1"/>
</dbReference>
<evidence type="ECO:0000313" key="5">
    <source>
        <dbReference type="Proteomes" id="UP000041247"/>
    </source>
</evidence>
<dbReference type="Gene3D" id="3.90.70.10">
    <property type="entry name" value="Cysteine proteinases"/>
    <property type="match status" value="1"/>
</dbReference>
<keyword evidence="4" id="KW-0645">Protease</keyword>
<proteinExistence type="inferred from homology"/>
<dbReference type="InterPro" id="IPR025660">
    <property type="entry name" value="Pept_his_AS"/>
</dbReference>
<protein>
    <submittedName>
        <fullName evidence="4">Papain cysteine protease family protein</fullName>
    </submittedName>
</protein>
<evidence type="ECO:0000256" key="2">
    <source>
        <dbReference type="SAM" id="SignalP"/>
    </source>
</evidence>
<keyword evidence="2" id="KW-0732">Signal</keyword>